<dbReference type="GO" id="GO:0004252">
    <property type="term" value="F:serine-type endopeptidase activity"/>
    <property type="evidence" value="ECO:0007669"/>
    <property type="project" value="InterPro"/>
</dbReference>
<feature type="compositionally biased region" description="Basic and acidic residues" evidence="1">
    <location>
        <begin position="156"/>
        <end position="166"/>
    </location>
</feature>
<dbReference type="GO" id="GO:0006508">
    <property type="term" value="P:proteolysis"/>
    <property type="evidence" value="ECO:0007669"/>
    <property type="project" value="InterPro"/>
</dbReference>
<evidence type="ECO:0000313" key="4">
    <source>
        <dbReference type="EMBL" id="KAK3324952.1"/>
    </source>
</evidence>
<dbReference type="PANTHER" id="PTHR35186">
    <property type="entry name" value="ANK_REP_REGION DOMAIN-CONTAINING PROTEIN"/>
    <property type="match status" value="1"/>
</dbReference>
<dbReference type="InterPro" id="IPR036852">
    <property type="entry name" value="Peptidase_S8/S53_dom_sf"/>
</dbReference>
<protein>
    <recommendedName>
        <fullName evidence="6">Peptidase S8/S53 domain-containing protein</fullName>
    </recommendedName>
</protein>
<dbReference type="InterPro" id="IPR056002">
    <property type="entry name" value="DUF7580"/>
</dbReference>
<gene>
    <name evidence="4" type="ORF">B0H66DRAFT_615264</name>
</gene>
<dbReference type="AlphaFoldDB" id="A0AAE0IH51"/>
<dbReference type="PANTHER" id="PTHR35186:SF4">
    <property type="entry name" value="PRION-INHIBITION AND PROPAGATION HELO DOMAIN-CONTAINING PROTEIN"/>
    <property type="match status" value="1"/>
</dbReference>
<dbReference type="Pfam" id="PF00082">
    <property type="entry name" value="Peptidase_S8"/>
    <property type="match status" value="1"/>
</dbReference>
<organism evidence="4 5">
    <name type="scientific">Apodospora peruviana</name>
    <dbReference type="NCBI Taxonomy" id="516989"/>
    <lineage>
        <taxon>Eukaryota</taxon>
        <taxon>Fungi</taxon>
        <taxon>Dikarya</taxon>
        <taxon>Ascomycota</taxon>
        <taxon>Pezizomycotina</taxon>
        <taxon>Sordariomycetes</taxon>
        <taxon>Sordariomycetidae</taxon>
        <taxon>Sordariales</taxon>
        <taxon>Lasiosphaeriaceae</taxon>
        <taxon>Apodospora</taxon>
    </lineage>
</organism>
<keyword evidence="5" id="KW-1185">Reference proteome</keyword>
<dbReference type="SUPFAM" id="SSF52743">
    <property type="entry name" value="Subtilisin-like"/>
    <property type="match status" value="1"/>
</dbReference>
<dbReference type="InterPro" id="IPR000209">
    <property type="entry name" value="Peptidase_S8/S53_dom"/>
</dbReference>
<dbReference type="Gene3D" id="3.40.50.200">
    <property type="entry name" value="Peptidase S8/S53 domain"/>
    <property type="match status" value="1"/>
</dbReference>
<evidence type="ECO:0000259" key="3">
    <source>
        <dbReference type="Pfam" id="PF24476"/>
    </source>
</evidence>
<name>A0AAE0IH51_9PEZI</name>
<evidence type="ECO:0000256" key="1">
    <source>
        <dbReference type="SAM" id="MobiDB-lite"/>
    </source>
</evidence>
<evidence type="ECO:0000259" key="2">
    <source>
        <dbReference type="Pfam" id="PF00082"/>
    </source>
</evidence>
<feature type="domain" description="Peptidase S8/S53" evidence="2">
    <location>
        <begin position="605"/>
        <end position="817"/>
    </location>
</feature>
<reference evidence="4" key="2">
    <citation type="submission" date="2023-06" db="EMBL/GenBank/DDBJ databases">
        <authorList>
            <consortium name="Lawrence Berkeley National Laboratory"/>
            <person name="Haridas S."/>
            <person name="Hensen N."/>
            <person name="Bonometti L."/>
            <person name="Westerberg I."/>
            <person name="Brannstrom I.O."/>
            <person name="Guillou S."/>
            <person name="Cros-Aarteil S."/>
            <person name="Calhoun S."/>
            <person name="Kuo A."/>
            <person name="Mondo S."/>
            <person name="Pangilinan J."/>
            <person name="Riley R."/>
            <person name="Labutti K."/>
            <person name="Andreopoulos B."/>
            <person name="Lipzen A."/>
            <person name="Chen C."/>
            <person name="Yanf M."/>
            <person name="Daum C."/>
            <person name="Ng V."/>
            <person name="Clum A."/>
            <person name="Steindorff A."/>
            <person name="Ohm R."/>
            <person name="Martin F."/>
            <person name="Silar P."/>
            <person name="Natvig D."/>
            <person name="Lalanne C."/>
            <person name="Gautier V."/>
            <person name="Ament-Velasquez S.L."/>
            <person name="Kruys A."/>
            <person name="Hutchinson M.I."/>
            <person name="Powell A.J."/>
            <person name="Barry K."/>
            <person name="Miller A.N."/>
            <person name="Grigoriev I.V."/>
            <person name="Debuchy R."/>
            <person name="Gladieux P."/>
            <person name="Thoren M.H."/>
            <person name="Johannesson H."/>
        </authorList>
    </citation>
    <scope>NUCLEOTIDE SEQUENCE</scope>
    <source>
        <strain evidence="4">CBS 118394</strain>
    </source>
</reference>
<evidence type="ECO:0000313" key="5">
    <source>
        <dbReference type="Proteomes" id="UP001283341"/>
    </source>
</evidence>
<feature type="region of interest" description="Disordered" evidence="1">
    <location>
        <begin position="79"/>
        <end position="99"/>
    </location>
</feature>
<dbReference type="EMBL" id="JAUEDM010000002">
    <property type="protein sequence ID" value="KAK3324952.1"/>
    <property type="molecule type" value="Genomic_DNA"/>
</dbReference>
<evidence type="ECO:0008006" key="6">
    <source>
        <dbReference type="Google" id="ProtNLM"/>
    </source>
</evidence>
<comment type="caution">
    <text evidence="4">The sequence shown here is derived from an EMBL/GenBank/DDBJ whole genome shotgun (WGS) entry which is preliminary data.</text>
</comment>
<feature type="region of interest" description="Disordered" evidence="1">
    <location>
        <begin position="156"/>
        <end position="180"/>
    </location>
</feature>
<feature type="domain" description="DUF7580" evidence="3">
    <location>
        <begin position="179"/>
        <end position="428"/>
    </location>
</feature>
<dbReference type="Proteomes" id="UP001283341">
    <property type="component" value="Unassembled WGS sequence"/>
</dbReference>
<dbReference type="CDD" id="cd00306">
    <property type="entry name" value="Peptidases_S8_S53"/>
    <property type="match status" value="1"/>
</dbReference>
<accession>A0AAE0IH51</accession>
<dbReference type="Pfam" id="PF24476">
    <property type="entry name" value="DUF7580"/>
    <property type="match status" value="1"/>
</dbReference>
<reference evidence="4" key="1">
    <citation type="journal article" date="2023" name="Mol. Phylogenet. Evol.">
        <title>Genome-scale phylogeny and comparative genomics of the fungal order Sordariales.</title>
        <authorList>
            <person name="Hensen N."/>
            <person name="Bonometti L."/>
            <person name="Westerberg I."/>
            <person name="Brannstrom I.O."/>
            <person name="Guillou S."/>
            <person name="Cros-Aarteil S."/>
            <person name="Calhoun S."/>
            <person name="Haridas S."/>
            <person name="Kuo A."/>
            <person name="Mondo S."/>
            <person name="Pangilinan J."/>
            <person name="Riley R."/>
            <person name="LaButti K."/>
            <person name="Andreopoulos B."/>
            <person name="Lipzen A."/>
            <person name="Chen C."/>
            <person name="Yan M."/>
            <person name="Daum C."/>
            <person name="Ng V."/>
            <person name="Clum A."/>
            <person name="Steindorff A."/>
            <person name="Ohm R.A."/>
            <person name="Martin F."/>
            <person name="Silar P."/>
            <person name="Natvig D.O."/>
            <person name="Lalanne C."/>
            <person name="Gautier V."/>
            <person name="Ament-Velasquez S.L."/>
            <person name="Kruys A."/>
            <person name="Hutchinson M.I."/>
            <person name="Powell A.J."/>
            <person name="Barry K."/>
            <person name="Miller A.N."/>
            <person name="Grigoriev I.V."/>
            <person name="Debuchy R."/>
            <person name="Gladieux P."/>
            <person name="Hiltunen Thoren M."/>
            <person name="Johannesson H."/>
        </authorList>
    </citation>
    <scope>NUCLEOTIDE SEQUENCE</scope>
    <source>
        <strain evidence="4">CBS 118394</strain>
    </source>
</reference>
<proteinExistence type="predicted"/>
<sequence length="892" mass="99190">MSTSTTLYTLAQRSSQNLMKISNDGQHSGQKNEARQYLRSLSAALLNVNETLKVMPQPLSDTTEGKLLSLLTTLEALFQRPGTGPPDRTRTRTSKRTSNLTSQFPNLSALQPTSAKAKRCIFDLASQAISPVGMPHPARSVSKIQLLETLKDFAKPATNRNKDEGHPTPGDLGLRPKRHHEDHHAAAGSLYDALCQYCYCNDQQIGVKLRLTVESRKYRESSVSSFNALFVVHPHRTDPTAADHWQITTIAFTPPGLPSAAEGGNQTTRMINHDQFCPLVCFEKRSPLNLVLNDNFLSLADDNHRPKLWITTQPSISLRTILENNYKVEKAARYVLMFLLAKALWQFYGTQWMRIPWTIDNVHFLVEHRQGKTGVFLNEPFVSARFSPRESVSVSMSDSSPSATEQARAIEAFGVMLLELEMGMSMRARAMNLEEYDEIKMEDGHYQDVYTARTLINDKDRMAGDGLHYDVLLIVEEVVRACVVPDELQMYYNDPISGSRTAVYRSVIDPIVELVTAQYRNPDAIVLHRPTVPGNSVPVISVLVGSHEQPVTSASVEHLKQTKSIVAGTTMDSGTPSSEKWFGEMSRLNTVLDDPSADSPSTPIVKVVILDTGVRGRFARAVKGYKDFVSNNDTVKTDETGHGTRAVELMFKVFEKAHIYVGRVFQTNDEVFDPDGNTAKNTRDLMAEAIRWAVQDVKADIISIASGFRDDHPPLRSAILDASRAGTLIFAAASNYGNMFLVTYPARMRRHVFCMYSTDGNAKIANLVASINPAHHPKHYNFAILGESIYLSTENTLVTGTSYSTSIAAGLAGRLLHFSRQPGPAGKIRDVKSLKSYGGMQAVFRKMARESCNYDCIAPWSLLDKCPSTMKLEEMRDRVCEGISIDLENKDD</sequence>